<dbReference type="EMBL" id="FAXC01000243">
    <property type="protein sequence ID" value="CUV09417.1"/>
    <property type="molecule type" value="Genomic_DNA"/>
</dbReference>
<name>A0A161KFN4_9ZZZZ</name>
<gene>
    <name evidence="1" type="ORF">MGWOODY_Mmi520</name>
</gene>
<protein>
    <recommendedName>
        <fullName evidence="2">VanZ-like domain-containing protein</fullName>
    </recommendedName>
</protein>
<accession>A0A161KFN4</accession>
<reference evidence="1" key="1">
    <citation type="submission" date="2015-10" db="EMBL/GenBank/DDBJ databases">
        <authorList>
            <person name="Gilbert D.G."/>
        </authorList>
    </citation>
    <scope>NUCLEOTIDE SEQUENCE</scope>
</reference>
<evidence type="ECO:0008006" key="2">
    <source>
        <dbReference type="Google" id="ProtNLM"/>
    </source>
</evidence>
<dbReference type="AlphaFoldDB" id="A0A161KFN4"/>
<proteinExistence type="predicted"/>
<evidence type="ECO:0000313" key="1">
    <source>
        <dbReference type="EMBL" id="CUV09417.1"/>
    </source>
</evidence>
<organism evidence="1">
    <name type="scientific">hydrothermal vent metagenome</name>
    <dbReference type="NCBI Taxonomy" id="652676"/>
    <lineage>
        <taxon>unclassified sequences</taxon>
        <taxon>metagenomes</taxon>
        <taxon>ecological metagenomes</taxon>
    </lineage>
</organism>
<sequence length="48" mass="5475">MFSFGWELLELVLPYDFAIETISNKVADIIVNFIGYGVGLYFKGQKNN</sequence>